<evidence type="ECO:0000313" key="1">
    <source>
        <dbReference type="EMBL" id="TKS55832.1"/>
    </source>
</evidence>
<proteinExistence type="predicted"/>
<comment type="caution">
    <text evidence="1">The sequence shown here is derived from an EMBL/GenBank/DDBJ whole genome shotgun (WGS) entry which is preliminary data.</text>
</comment>
<dbReference type="RefSeq" id="WP_138931947.1">
    <property type="nucleotide sequence ID" value="NZ_SWMU01000003.1"/>
</dbReference>
<dbReference type="AlphaFoldDB" id="A0A4U5TPM4"/>
<accession>A0A4U5TPM4</accession>
<evidence type="ECO:0000313" key="2">
    <source>
        <dbReference type="Proteomes" id="UP000306552"/>
    </source>
</evidence>
<dbReference type="Proteomes" id="UP000306552">
    <property type="component" value="Unassembled WGS sequence"/>
</dbReference>
<organism evidence="1 2">
    <name type="scientific">Mesohalobacter halotolerans</name>
    <dbReference type="NCBI Taxonomy" id="1883405"/>
    <lineage>
        <taxon>Bacteria</taxon>
        <taxon>Pseudomonadati</taxon>
        <taxon>Bacteroidota</taxon>
        <taxon>Flavobacteriia</taxon>
        <taxon>Flavobacteriales</taxon>
        <taxon>Flavobacteriaceae</taxon>
        <taxon>Mesohalobacter</taxon>
    </lineage>
</organism>
<gene>
    <name evidence="1" type="ORF">FCN74_07290</name>
</gene>
<sequence length="119" mass="13361">MSTLWNSCCTATALRYSTGLILEATHREALRSVEVIHAGNAAEVELGRFGVEMIDKNDLPKVMFKNKIHHQKAIYGMIADQSPKAQNIKHWTTFLGVETPVFVGAEVLAKRLDHNMCYM</sequence>
<keyword evidence="2" id="KW-1185">Reference proteome</keyword>
<dbReference type="EMBL" id="SWMU01000003">
    <property type="protein sequence ID" value="TKS55832.1"/>
    <property type="molecule type" value="Genomic_DNA"/>
</dbReference>
<protein>
    <submittedName>
        <fullName evidence="1">Uncharacterized protein</fullName>
    </submittedName>
</protein>
<dbReference type="OrthoDB" id="9801955at2"/>
<reference evidence="1 2" key="1">
    <citation type="submission" date="2019-04" db="EMBL/GenBank/DDBJ databases">
        <title>Psychroflexus halotolerans sp. nov., isolated from a marine solar saltern.</title>
        <authorList>
            <person name="Feng X."/>
        </authorList>
    </citation>
    <scope>NUCLEOTIDE SEQUENCE [LARGE SCALE GENOMIC DNA]</scope>
    <source>
        <strain evidence="1 2">WDS2C27</strain>
    </source>
</reference>
<name>A0A4U5TPM4_9FLAO</name>